<evidence type="ECO:0000313" key="2">
    <source>
        <dbReference type="EMBL" id="GIH40050.1"/>
    </source>
</evidence>
<sequence length="320" mass="32415">MTRGHRGTDTGESGRDDGSGRAVHIAILLAVLAAAANAVASVLQRRAARAAPPEEAFRVGLIWDLLRRPLWLGGIGALIGGFLFQAAALTTGGLALVQPILVAELPFTMLLAGRVFRVRIESASWVAIGALTAGLGGFLAAASPEPGDRIPGVAGWAVSAGATAGAIACCVALALAAGGAPRAVLLGVAAGLGFAYTAVLMKRTTTLATGGLADLPRAWSLYAMVAAGLASLYLLQNALQSGPLVAVQPALTVTDPVASTAYGVALFGEDIRTGPWVVPELAGIALILYGSLLLSRSATLEGEAPFTPAEGRQATRRAPR</sequence>
<feature type="transmembrane region" description="Helical" evidence="1">
    <location>
        <begin position="22"/>
        <end position="43"/>
    </location>
</feature>
<reference evidence="2 3" key="1">
    <citation type="submission" date="2021-01" db="EMBL/GenBank/DDBJ databases">
        <title>Whole genome shotgun sequence of Microbispora corallina NBRC 16416.</title>
        <authorList>
            <person name="Komaki H."/>
            <person name="Tamura T."/>
        </authorList>
    </citation>
    <scope>NUCLEOTIDE SEQUENCE [LARGE SCALE GENOMIC DNA]</scope>
    <source>
        <strain evidence="2 3">NBRC 16416</strain>
    </source>
</reference>
<gene>
    <name evidence="2" type="ORF">Mco01_30500</name>
</gene>
<protein>
    <recommendedName>
        <fullName evidence="4">Integral membrane protein</fullName>
    </recommendedName>
</protein>
<name>A0ABQ4FZ44_9ACTN</name>
<feature type="transmembrane region" description="Helical" evidence="1">
    <location>
        <begin position="219"/>
        <end position="235"/>
    </location>
</feature>
<feature type="transmembrane region" description="Helical" evidence="1">
    <location>
        <begin position="70"/>
        <end position="89"/>
    </location>
</feature>
<proteinExistence type="predicted"/>
<feature type="transmembrane region" description="Helical" evidence="1">
    <location>
        <begin position="183"/>
        <end position="199"/>
    </location>
</feature>
<organism evidence="2 3">
    <name type="scientific">Microbispora corallina</name>
    <dbReference type="NCBI Taxonomy" id="83302"/>
    <lineage>
        <taxon>Bacteria</taxon>
        <taxon>Bacillati</taxon>
        <taxon>Actinomycetota</taxon>
        <taxon>Actinomycetes</taxon>
        <taxon>Streptosporangiales</taxon>
        <taxon>Streptosporangiaceae</taxon>
        <taxon>Microbispora</taxon>
    </lineage>
</organism>
<accession>A0ABQ4FZ44</accession>
<feature type="transmembrane region" description="Helical" evidence="1">
    <location>
        <begin position="95"/>
        <end position="116"/>
    </location>
</feature>
<dbReference type="InterPro" id="IPR037185">
    <property type="entry name" value="EmrE-like"/>
</dbReference>
<dbReference type="Proteomes" id="UP000603904">
    <property type="component" value="Unassembled WGS sequence"/>
</dbReference>
<feature type="transmembrane region" description="Helical" evidence="1">
    <location>
        <begin position="154"/>
        <end position="176"/>
    </location>
</feature>
<keyword evidence="1" id="KW-0472">Membrane</keyword>
<dbReference type="PANTHER" id="PTHR40761">
    <property type="entry name" value="CONSERVED INTEGRAL MEMBRANE ALANINE VALINE AND LEUCINE RICH PROTEIN-RELATED"/>
    <property type="match status" value="1"/>
</dbReference>
<keyword evidence="1" id="KW-1133">Transmembrane helix</keyword>
<dbReference type="Gene3D" id="1.10.3730.20">
    <property type="match status" value="1"/>
</dbReference>
<dbReference type="NCBIfam" id="NF038012">
    <property type="entry name" value="DMT_1"/>
    <property type="match status" value="1"/>
</dbReference>
<keyword evidence="3" id="KW-1185">Reference proteome</keyword>
<dbReference type="PANTHER" id="PTHR40761:SF1">
    <property type="entry name" value="CONSERVED INTEGRAL MEMBRANE ALANINE VALINE AND LEUCINE RICH PROTEIN-RELATED"/>
    <property type="match status" value="1"/>
</dbReference>
<evidence type="ECO:0000313" key="3">
    <source>
        <dbReference type="Proteomes" id="UP000603904"/>
    </source>
</evidence>
<comment type="caution">
    <text evidence="2">The sequence shown here is derived from an EMBL/GenBank/DDBJ whole genome shotgun (WGS) entry which is preliminary data.</text>
</comment>
<keyword evidence="1" id="KW-0812">Transmembrane</keyword>
<evidence type="ECO:0000256" key="1">
    <source>
        <dbReference type="SAM" id="Phobius"/>
    </source>
</evidence>
<evidence type="ECO:0008006" key="4">
    <source>
        <dbReference type="Google" id="ProtNLM"/>
    </source>
</evidence>
<dbReference type="EMBL" id="BOOC01000011">
    <property type="protein sequence ID" value="GIH40050.1"/>
    <property type="molecule type" value="Genomic_DNA"/>
</dbReference>
<dbReference type="SUPFAM" id="SSF103481">
    <property type="entry name" value="Multidrug resistance efflux transporter EmrE"/>
    <property type="match status" value="1"/>
</dbReference>
<feature type="transmembrane region" description="Helical" evidence="1">
    <location>
        <begin position="123"/>
        <end position="142"/>
    </location>
</feature>